<dbReference type="Gene3D" id="3.90.1140.10">
    <property type="entry name" value="Cyclic phosphodiesterase"/>
    <property type="match status" value="1"/>
</dbReference>
<dbReference type="OrthoDB" id="793003at2"/>
<accession>A0A437MTL1</accession>
<dbReference type="EMBL" id="SACK01000003">
    <property type="protein sequence ID" value="RVU00995.1"/>
    <property type="molecule type" value="Genomic_DNA"/>
</dbReference>
<evidence type="ECO:0000313" key="2">
    <source>
        <dbReference type="Proteomes" id="UP000282759"/>
    </source>
</evidence>
<reference evidence="1 2" key="1">
    <citation type="submission" date="2019-01" db="EMBL/GenBank/DDBJ databases">
        <authorList>
            <person name="Chen W.-M."/>
        </authorList>
    </citation>
    <scope>NUCLEOTIDE SEQUENCE [LARGE SCALE GENOMIC DNA]</scope>
    <source>
        <strain evidence="1 2">YBJ-36</strain>
    </source>
</reference>
<dbReference type="GO" id="GO:0016874">
    <property type="term" value="F:ligase activity"/>
    <property type="evidence" value="ECO:0007669"/>
    <property type="project" value="UniProtKB-KW"/>
</dbReference>
<keyword evidence="1" id="KW-0436">Ligase</keyword>
<sequence>MKQKPLILTLRLDAESQAFFGGLRQRYFPRERNHLEAHLTLFHQLPEEAATRQYLEELRQKAFELQVTCLRHLGVGVAYVLQCDRLFALHRELSARFRAALIAQDRYPFRPYITVQNKVSPEVSKALLAELSQSFRPFTVAATGMDLWEYLGGPWKHTGFYKFNELKDELDLSEV</sequence>
<comment type="caution">
    <text evidence="1">The sequence shown here is derived from an EMBL/GenBank/DDBJ whole genome shotgun (WGS) entry which is preliminary data.</text>
</comment>
<dbReference type="Proteomes" id="UP000282759">
    <property type="component" value="Unassembled WGS sequence"/>
</dbReference>
<dbReference type="InterPro" id="IPR009097">
    <property type="entry name" value="Cyclic_Pdiesterase"/>
</dbReference>
<keyword evidence="2" id="KW-1185">Reference proteome</keyword>
<proteinExistence type="predicted"/>
<name>A0A437MTL1_9SPHI</name>
<dbReference type="Pfam" id="PF13563">
    <property type="entry name" value="2_5_RNA_ligase2"/>
    <property type="match status" value="1"/>
</dbReference>
<gene>
    <name evidence="1" type="ORF">EOD41_10230</name>
</gene>
<dbReference type="SUPFAM" id="SSF55144">
    <property type="entry name" value="LigT-like"/>
    <property type="match status" value="1"/>
</dbReference>
<evidence type="ECO:0000313" key="1">
    <source>
        <dbReference type="EMBL" id="RVU00995.1"/>
    </source>
</evidence>
<organism evidence="1 2">
    <name type="scientific">Mucilaginibacter limnophilus</name>
    <dbReference type="NCBI Taxonomy" id="1932778"/>
    <lineage>
        <taxon>Bacteria</taxon>
        <taxon>Pseudomonadati</taxon>
        <taxon>Bacteroidota</taxon>
        <taxon>Sphingobacteriia</taxon>
        <taxon>Sphingobacteriales</taxon>
        <taxon>Sphingobacteriaceae</taxon>
        <taxon>Mucilaginibacter</taxon>
    </lineage>
</organism>
<dbReference type="AlphaFoldDB" id="A0A437MTL1"/>
<protein>
    <submittedName>
        <fullName evidence="1">2'-5' RNA ligase family protein</fullName>
    </submittedName>
</protein>